<feature type="signal peptide" evidence="3">
    <location>
        <begin position="1"/>
        <end position="25"/>
    </location>
</feature>
<evidence type="ECO:0000313" key="5">
    <source>
        <dbReference type="EMBL" id="KAG2619052.1"/>
    </source>
</evidence>
<evidence type="ECO:0000259" key="4">
    <source>
        <dbReference type="PROSITE" id="PS51473"/>
    </source>
</evidence>
<evidence type="ECO:0000256" key="3">
    <source>
        <dbReference type="SAM" id="SignalP"/>
    </source>
</evidence>
<evidence type="ECO:0000313" key="6">
    <source>
        <dbReference type="Proteomes" id="UP000823388"/>
    </source>
</evidence>
<feature type="domain" description="Gnk2-homologous" evidence="4">
    <location>
        <begin position="126"/>
        <end position="240"/>
    </location>
</feature>
<dbReference type="PANTHER" id="PTHR32099">
    <property type="entry name" value="CYSTEINE-RICH REPEAT SECRETORY PROTEIN"/>
    <property type="match status" value="1"/>
</dbReference>
<dbReference type="AlphaFoldDB" id="A0A8T0U397"/>
<sequence length="290" mass="29922">MASPALSAPLLLAFLFLVAPPGVGAFVEHVVDGDGRFLLLDCGGGGGGSGTTSDTKNDNGANLAHLFAARPHTTAHRRFPGGVCIGNDSSAADCHACLAAAARNITGVCGGPAGRRGGAWSDGSYLDDGDRGQLLVNYYYYTLPDLSYAWLGLDLARRAADEPARTLAAGEMRSPYDPGRTVRALAQCTGDRASPADCLRCLMGSAWQAALSCGDAGKGWLRGGRVLSYGCYLRFEVSYRCAGRTRPAHGEARGWADCSSAAAPAGGGASLRWLAGALVAAVMLHAPRGM</sequence>
<dbReference type="InterPro" id="IPR038408">
    <property type="entry name" value="GNK2_sf"/>
</dbReference>
<name>A0A8T0U397_PANVG</name>
<keyword evidence="6" id="KW-1185">Reference proteome</keyword>
<organism evidence="5 6">
    <name type="scientific">Panicum virgatum</name>
    <name type="common">Blackwell switchgrass</name>
    <dbReference type="NCBI Taxonomy" id="38727"/>
    <lineage>
        <taxon>Eukaryota</taxon>
        <taxon>Viridiplantae</taxon>
        <taxon>Streptophyta</taxon>
        <taxon>Embryophyta</taxon>
        <taxon>Tracheophyta</taxon>
        <taxon>Spermatophyta</taxon>
        <taxon>Magnoliopsida</taxon>
        <taxon>Liliopsida</taxon>
        <taxon>Poales</taxon>
        <taxon>Poaceae</taxon>
        <taxon>PACMAD clade</taxon>
        <taxon>Panicoideae</taxon>
        <taxon>Panicodae</taxon>
        <taxon>Paniceae</taxon>
        <taxon>Panicinae</taxon>
        <taxon>Panicum</taxon>
        <taxon>Panicum sect. Hiantes</taxon>
    </lineage>
</organism>
<keyword evidence="2" id="KW-0677">Repeat</keyword>
<proteinExistence type="predicted"/>
<gene>
    <name evidence="5" type="ORF">PVAP13_3NG140762</name>
</gene>
<evidence type="ECO:0000256" key="1">
    <source>
        <dbReference type="ARBA" id="ARBA00022729"/>
    </source>
</evidence>
<dbReference type="Proteomes" id="UP000823388">
    <property type="component" value="Chromosome 3N"/>
</dbReference>
<protein>
    <recommendedName>
        <fullName evidence="4">Gnk2-homologous domain-containing protein</fullName>
    </recommendedName>
</protein>
<dbReference type="EMBL" id="CM029042">
    <property type="protein sequence ID" value="KAG2619052.1"/>
    <property type="molecule type" value="Genomic_DNA"/>
</dbReference>
<dbReference type="PANTHER" id="PTHR32099:SF104">
    <property type="entry name" value="OS01G0774133 PROTEIN"/>
    <property type="match status" value="1"/>
</dbReference>
<reference evidence="5" key="1">
    <citation type="submission" date="2020-05" db="EMBL/GenBank/DDBJ databases">
        <title>WGS assembly of Panicum virgatum.</title>
        <authorList>
            <person name="Lovell J.T."/>
            <person name="Jenkins J."/>
            <person name="Shu S."/>
            <person name="Juenger T.E."/>
            <person name="Schmutz J."/>
        </authorList>
    </citation>
    <scope>NUCLEOTIDE SEQUENCE</scope>
    <source>
        <strain evidence="5">AP13</strain>
    </source>
</reference>
<keyword evidence="1 3" id="KW-0732">Signal</keyword>
<dbReference type="InterPro" id="IPR002902">
    <property type="entry name" value="GNK2"/>
</dbReference>
<dbReference type="PROSITE" id="PS51473">
    <property type="entry name" value="GNK2"/>
    <property type="match status" value="1"/>
</dbReference>
<feature type="chain" id="PRO_5035832752" description="Gnk2-homologous domain-containing protein" evidence="3">
    <location>
        <begin position="26"/>
        <end position="290"/>
    </location>
</feature>
<dbReference type="Gene3D" id="3.30.430.20">
    <property type="entry name" value="Gnk2 domain, C-X8-C-X2-C motif"/>
    <property type="match status" value="1"/>
</dbReference>
<accession>A0A8T0U397</accession>
<evidence type="ECO:0000256" key="2">
    <source>
        <dbReference type="ARBA" id="ARBA00022737"/>
    </source>
</evidence>
<dbReference type="CDD" id="cd23509">
    <property type="entry name" value="Gnk2-like"/>
    <property type="match status" value="1"/>
</dbReference>
<comment type="caution">
    <text evidence="5">The sequence shown here is derived from an EMBL/GenBank/DDBJ whole genome shotgun (WGS) entry which is preliminary data.</text>
</comment>